<name>A0A1H5PTU0_9ACTN</name>
<evidence type="ECO:0000256" key="1">
    <source>
        <dbReference type="SAM" id="MobiDB-lite"/>
    </source>
</evidence>
<dbReference type="InterPro" id="IPR043724">
    <property type="entry name" value="DUF5666"/>
</dbReference>
<feature type="compositionally biased region" description="Gly residues" evidence="1">
    <location>
        <begin position="131"/>
        <end position="161"/>
    </location>
</feature>
<reference evidence="5" key="1">
    <citation type="submission" date="2016-10" db="EMBL/GenBank/DDBJ databases">
        <authorList>
            <person name="Varghese N."/>
            <person name="Submissions S."/>
        </authorList>
    </citation>
    <scope>NUCLEOTIDE SEQUENCE [LARGE SCALE GENOMIC DNA]</scope>
    <source>
        <strain evidence="5">DSM 45237</strain>
    </source>
</reference>
<dbReference type="STRING" id="561176.SAMN04488561_5785"/>
<dbReference type="PROSITE" id="PS51257">
    <property type="entry name" value="PROKAR_LIPOPROTEIN"/>
    <property type="match status" value="1"/>
</dbReference>
<dbReference type="EMBL" id="FNUC01000004">
    <property type="protein sequence ID" value="SEF17273.1"/>
    <property type="molecule type" value="Genomic_DNA"/>
</dbReference>
<feature type="region of interest" description="Disordered" evidence="1">
    <location>
        <begin position="122"/>
        <end position="214"/>
    </location>
</feature>
<organism evidence="4 5">
    <name type="scientific">Jiangella alba</name>
    <dbReference type="NCBI Taxonomy" id="561176"/>
    <lineage>
        <taxon>Bacteria</taxon>
        <taxon>Bacillati</taxon>
        <taxon>Actinomycetota</taxon>
        <taxon>Actinomycetes</taxon>
        <taxon>Jiangellales</taxon>
        <taxon>Jiangellaceae</taxon>
        <taxon>Jiangella</taxon>
    </lineage>
</organism>
<feature type="region of interest" description="Disordered" evidence="1">
    <location>
        <begin position="28"/>
        <end position="51"/>
    </location>
</feature>
<keyword evidence="5" id="KW-1185">Reference proteome</keyword>
<dbReference type="Proteomes" id="UP000181980">
    <property type="component" value="Unassembled WGS sequence"/>
</dbReference>
<gene>
    <name evidence="4" type="ORF">SAMN04488561_5785</name>
</gene>
<dbReference type="OrthoDB" id="3784028at2"/>
<protein>
    <recommendedName>
        <fullName evidence="3">DUF5666 domain-containing protein</fullName>
    </recommendedName>
</protein>
<feature type="domain" description="DUF5666" evidence="3">
    <location>
        <begin position="215"/>
        <end position="290"/>
    </location>
</feature>
<dbReference type="AlphaFoldDB" id="A0A1H5PTU0"/>
<proteinExistence type="predicted"/>
<dbReference type="Pfam" id="PF18914">
    <property type="entry name" value="DUF5666"/>
    <property type="match status" value="1"/>
</dbReference>
<evidence type="ECO:0000313" key="5">
    <source>
        <dbReference type="Proteomes" id="UP000181980"/>
    </source>
</evidence>
<keyword evidence="2" id="KW-0732">Signal</keyword>
<dbReference type="RefSeq" id="WP_069112621.1">
    <property type="nucleotide sequence ID" value="NZ_FNUC01000004.1"/>
</dbReference>
<feature type="chain" id="PRO_5039405123" description="DUF5666 domain-containing protein" evidence="2">
    <location>
        <begin position="25"/>
        <end position="310"/>
    </location>
</feature>
<evidence type="ECO:0000259" key="3">
    <source>
        <dbReference type="Pfam" id="PF18914"/>
    </source>
</evidence>
<accession>A0A1H5PTU0</accession>
<evidence type="ECO:0000313" key="4">
    <source>
        <dbReference type="EMBL" id="SEF17273.1"/>
    </source>
</evidence>
<sequence>MITTVRRHRRAPLSLVLVAAVAVASGCGSSGEEPETSLEASADGGDAPSVSRPGAAGVVAAIDGTTLQVQGASGQVAVTYTDATVITATVAGSAADLAAGACVVVTSEDGGPEATSVTATGVAVTQPGEDGSCGGLGGLGGFGGPDGSGGPGDGFGEGGRPTGPPPDGAPTERPSQPGDGFGEGGRPSGPPPDGAPTERPSQPGDGAAFAPPTAGAVTEVSGDTFTVEVLRPGRDSPTAEPEPSVVTVTTSAATTWTTEAPAGPEALAVSACVVAAGEADSTGAITATTIAVSPAVDGECQRPGGGGLGV</sequence>
<evidence type="ECO:0000256" key="2">
    <source>
        <dbReference type="SAM" id="SignalP"/>
    </source>
</evidence>
<feature type="signal peptide" evidence="2">
    <location>
        <begin position="1"/>
        <end position="24"/>
    </location>
</feature>